<accession>A0A7C8ZS61</accession>
<organism evidence="1">
    <name type="scientific">Opuntia streptacantha</name>
    <name type="common">Prickly pear cactus</name>
    <name type="synonym">Opuntia cardona</name>
    <dbReference type="NCBI Taxonomy" id="393608"/>
    <lineage>
        <taxon>Eukaryota</taxon>
        <taxon>Viridiplantae</taxon>
        <taxon>Streptophyta</taxon>
        <taxon>Embryophyta</taxon>
        <taxon>Tracheophyta</taxon>
        <taxon>Spermatophyta</taxon>
        <taxon>Magnoliopsida</taxon>
        <taxon>eudicotyledons</taxon>
        <taxon>Gunneridae</taxon>
        <taxon>Pentapetalae</taxon>
        <taxon>Caryophyllales</taxon>
        <taxon>Cactineae</taxon>
        <taxon>Cactaceae</taxon>
        <taxon>Opuntioideae</taxon>
        <taxon>Opuntia</taxon>
    </lineage>
</organism>
<sequence length="146" mass="16166">MGVRYRTISWRFGIGDFDSTMSTLESPSTVSVSVLGELKDKKLRSVADNGTMTRTEAQLSLRSLSPCFFFSVFASLVDGISSLTCADEWSAFCLSRTTKIDSAQCVDAYDYGWVWNVSNSGLFVSLCCIMNWFKSTPLNCEDSVLV</sequence>
<evidence type="ECO:0000313" key="1">
    <source>
        <dbReference type="EMBL" id="MBA4649131.1"/>
    </source>
</evidence>
<name>A0A7C8ZS61_OPUST</name>
<reference evidence="1" key="1">
    <citation type="journal article" date="2013" name="J. Plant Res.">
        <title>Effect of fungi and light on seed germination of three Opuntia species from semiarid lands of central Mexico.</title>
        <authorList>
            <person name="Delgado-Sanchez P."/>
            <person name="Jimenez-Bremont J.F."/>
            <person name="Guerrero-Gonzalez Mde L."/>
            <person name="Flores J."/>
        </authorList>
    </citation>
    <scope>NUCLEOTIDE SEQUENCE</scope>
    <source>
        <tissue evidence="1">Cladode</tissue>
    </source>
</reference>
<dbReference type="AlphaFoldDB" id="A0A7C8ZS61"/>
<protein>
    <submittedName>
        <fullName evidence="1">Uncharacterized protein</fullName>
    </submittedName>
</protein>
<dbReference type="EMBL" id="GISG01158478">
    <property type="protein sequence ID" value="MBA4649131.1"/>
    <property type="molecule type" value="Transcribed_RNA"/>
</dbReference>
<reference evidence="1" key="2">
    <citation type="submission" date="2020-07" db="EMBL/GenBank/DDBJ databases">
        <authorList>
            <person name="Vera ALvarez R."/>
            <person name="Arias-Moreno D.M."/>
            <person name="Jimenez-Jacinto V."/>
            <person name="Jimenez-Bremont J.F."/>
            <person name="Swaminathan K."/>
            <person name="Moose S.P."/>
            <person name="Guerrero-Gonzalez M.L."/>
            <person name="Marino-Ramirez L."/>
            <person name="Landsman D."/>
            <person name="Rodriguez-Kessler M."/>
            <person name="Delgado-Sanchez P."/>
        </authorList>
    </citation>
    <scope>NUCLEOTIDE SEQUENCE</scope>
    <source>
        <tissue evidence="1">Cladode</tissue>
    </source>
</reference>
<proteinExistence type="predicted"/>